<reference evidence="2" key="3">
    <citation type="journal article" date="2017" name="Nature">
        <title>Genome sequence of the progenitor of the wheat D genome Aegilops tauschii.</title>
        <authorList>
            <person name="Luo M.C."/>
            <person name="Gu Y.Q."/>
            <person name="Puiu D."/>
            <person name="Wang H."/>
            <person name="Twardziok S.O."/>
            <person name="Deal K.R."/>
            <person name="Huo N."/>
            <person name="Zhu T."/>
            <person name="Wang L."/>
            <person name="Wang Y."/>
            <person name="McGuire P.E."/>
            <person name="Liu S."/>
            <person name="Long H."/>
            <person name="Ramasamy R.K."/>
            <person name="Rodriguez J.C."/>
            <person name="Van S.L."/>
            <person name="Yuan L."/>
            <person name="Wang Z."/>
            <person name="Xia Z."/>
            <person name="Xiao L."/>
            <person name="Anderson O.D."/>
            <person name="Ouyang S."/>
            <person name="Liang Y."/>
            <person name="Zimin A.V."/>
            <person name="Pertea G."/>
            <person name="Qi P."/>
            <person name="Bennetzen J.L."/>
            <person name="Dai X."/>
            <person name="Dawson M.W."/>
            <person name="Muller H.G."/>
            <person name="Kugler K."/>
            <person name="Rivarola-Duarte L."/>
            <person name="Spannagl M."/>
            <person name="Mayer K.F.X."/>
            <person name="Lu F.H."/>
            <person name="Bevan M.W."/>
            <person name="Leroy P."/>
            <person name="Li P."/>
            <person name="You F.M."/>
            <person name="Sun Q."/>
            <person name="Liu Z."/>
            <person name="Lyons E."/>
            <person name="Wicker T."/>
            <person name="Salzberg S.L."/>
            <person name="Devos K.M."/>
            <person name="Dvorak J."/>
        </authorList>
    </citation>
    <scope>NUCLEOTIDE SEQUENCE [LARGE SCALE GENOMIC DNA]</scope>
    <source>
        <strain evidence="2">cv. AL8/78</strain>
    </source>
</reference>
<name>A0A453T5Q9_AEGTS</name>
<keyword evidence="1" id="KW-1133">Transmembrane helix</keyword>
<dbReference type="Proteomes" id="UP000015105">
    <property type="component" value="Chromosome 7D"/>
</dbReference>
<keyword evidence="3" id="KW-1185">Reference proteome</keyword>
<evidence type="ECO:0000256" key="1">
    <source>
        <dbReference type="SAM" id="Phobius"/>
    </source>
</evidence>
<dbReference type="PANTHER" id="PTHR36480:SF10">
    <property type="entry name" value="LATE EMBRYOGENESIS ABUNDANT PROTEIN LEA-2 SUBGROUP DOMAIN-CONTAINING PROTEIN"/>
    <property type="match status" value="1"/>
</dbReference>
<accession>A0A453T5Q9</accession>
<evidence type="ECO:0000313" key="3">
    <source>
        <dbReference type="Proteomes" id="UP000015105"/>
    </source>
</evidence>
<proteinExistence type="predicted"/>
<sequence>RKMSDIKYIIASEADNGEHTRFPCLAVVRCAAATGVTVLALAVIAMVIHAVLRSEDIRLSVNDGYIGADNLRSQTYVPKTKTTTGVGVGKLAETQRRSGDGISTDIIGRQPQTSVVSDRDANIGAGLGIGGYGYGDDDFQATPRVGNNYGSNGATRVVYQRANTTNLRVILIANNPGGRTKIDCNDTTVSVIDMQSPTSSYEIGTLKLDNFTVPPQTTITLQKRLKITDPAKLSYIWDNYGGEDSFSVVVRVSASVTSYPLGKKTQTETRTYICRLVTLGLIDHETYLAAADRDCIAEPQTLASAPAPAPVPAR</sequence>
<feature type="transmembrane region" description="Helical" evidence="1">
    <location>
        <begin position="26"/>
        <end position="52"/>
    </location>
</feature>
<dbReference type="AlphaFoldDB" id="A0A453T5Q9"/>
<keyword evidence="1" id="KW-0472">Membrane</keyword>
<reference evidence="3" key="2">
    <citation type="journal article" date="2017" name="Nat. Plants">
        <title>The Aegilops tauschii genome reveals multiple impacts of transposons.</title>
        <authorList>
            <person name="Zhao G."/>
            <person name="Zou C."/>
            <person name="Li K."/>
            <person name="Wang K."/>
            <person name="Li T."/>
            <person name="Gao L."/>
            <person name="Zhang X."/>
            <person name="Wang H."/>
            <person name="Yang Z."/>
            <person name="Liu X."/>
            <person name="Jiang W."/>
            <person name="Mao L."/>
            <person name="Kong X."/>
            <person name="Jiao Y."/>
            <person name="Jia J."/>
        </authorList>
    </citation>
    <scope>NUCLEOTIDE SEQUENCE [LARGE SCALE GENOMIC DNA]</scope>
    <source>
        <strain evidence="3">cv. AL8/78</strain>
    </source>
</reference>
<dbReference type="PANTHER" id="PTHR36480">
    <property type="entry name" value="OS06G0118900 PROTEIN-RELATED"/>
    <property type="match status" value="1"/>
</dbReference>
<protein>
    <recommendedName>
        <fullName evidence="4">Late embryogenesis abundant protein LEA-2 subgroup domain-containing protein</fullName>
    </recommendedName>
</protein>
<reference evidence="2" key="5">
    <citation type="journal article" date="2021" name="G3 (Bethesda)">
        <title>Aegilops tauschii genome assembly Aet v5.0 features greater sequence contiguity and improved annotation.</title>
        <authorList>
            <person name="Wang L."/>
            <person name="Zhu T."/>
            <person name="Rodriguez J.C."/>
            <person name="Deal K.R."/>
            <person name="Dubcovsky J."/>
            <person name="McGuire P.E."/>
            <person name="Lux T."/>
            <person name="Spannagl M."/>
            <person name="Mayer K.F.X."/>
            <person name="Baldrich P."/>
            <person name="Meyers B.C."/>
            <person name="Huo N."/>
            <person name="Gu Y.Q."/>
            <person name="Zhou H."/>
            <person name="Devos K.M."/>
            <person name="Bennetzen J.L."/>
            <person name="Unver T."/>
            <person name="Budak H."/>
            <person name="Gulick P.J."/>
            <person name="Galiba G."/>
            <person name="Kalapos B."/>
            <person name="Nelson D.R."/>
            <person name="Li P."/>
            <person name="You F.M."/>
            <person name="Luo M.C."/>
            <person name="Dvorak J."/>
        </authorList>
    </citation>
    <scope>NUCLEOTIDE SEQUENCE [LARGE SCALE GENOMIC DNA]</scope>
    <source>
        <strain evidence="2">cv. AL8/78</strain>
    </source>
</reference>
<dbReference type="EnsemblPlants" id="AET7Gv21254900.1">
    <property type="protein sequence ID" value="AET7Gv21254900.1"/>
    <property type="gene ID" value="AET7Gv21254900"/>
</dbReference>
<dbReference type="Gramene" id="AET7Gv21254900.1">
    <property type="protein sequence ID" value="AET7Gv21254900.1"/>
    <property type="gene ID" value="AET7Gv21254900"/>
</dbReference>
<evidence type="ECO:0008006" key="4">
    <source>
        <dbReference type="Google" id="ProtNLM"/>
    </source>
</evidence>
<reference evidence="2" key="4">
    <citation type="submission" date="2019-03" db="UniProtKB">
        <authorList>
            <consortium name="EnsemblPlants"/>
        </authorList>
    </citation>
    <scope>IDENTIFICATION</scope>
</reference>
<organism evidence="2 3">
    <name type="scientific">Aegilops tauschii subsp. strangulata</name>
    <name type="common">Goatgrass</name>
    <dbReference type="NCBI Taxonomy" id="200361"/>
    <lineage>
        <taxon>Eukaryota</taxon>
        <taxon>Viridiplantae</taxon>
        <taxon>Streptophyta</taxon>
        <taxon>Embryophyta</taxon>
        <taxon>Tracheophyta</taxon>
        <taxon>Spermatophyta</taxon>
        <taxon>Magnoliopsida</taxon>
        <taxon>Liliopsida</taxon>
        <taxon>Poales</taxon>
        <taxon>Poaceae</taxon>
        <taxon>BOP clade</taxon>
        <taxon>Pooideae</taxon>
        <taxon>Triticodae</taxon>
        <taxon>Triticeae</taxon>
        <taxon>Triticinae</taxon>
        <taxon>Aegilops</taxon>
    </lineage>
</organism>
<evidence type="ECO:0000313" key="2">
    <source>
        <dbReference type="EnsemblPlants" id="AET7Gv21254900.1"/>
    </source>
</evidence>
<keyword evidence="1" id="KW-0812">Transmembrane</keyword>
<reference evidence="3" key="1">
    <citation type="journal article" date="2014" name="Science">
        <title>Ancient hybridizations among the ancestral genomes of bread wheat.</title>
        <authorList>
            <consortium name="International Wheat Genome Sequencing Consortium,"/>
            <person name="Marcussen T."/>
            <person name="Sandve S.R."/>
            <person name="Heier L."/>
            <person name="Spannagl M."/>
            <person name="Pfeifer M."/>
            <person name="Jakobsen K.S."/>
            <person name="Wulff B.B."/>
            <person name="Steuernagel B."/>
            <person name="Mayer K.F."/>
            <person name="Olsen O.A."/>
        </authorList>
    </citation>
    <scope>NUCLEOTIDE SEQUENCE [LARGE SCALE GENOMIC DNA]</scope>
    <source>
        <strain evidence="3">cv. AL8/78</strain>
    </source>
</reference>